<name>A0A7R8CE28_LEPSM</name>
<keyword evidence="3 5" id="KW-0949">S-adenosyl-L-methionine</keyword>
<feature type="active site" description="Nucleophile" evidence="5">
    <location>
        <position position="454"/>
    </location>
</feature>
<dbReference type="Proteomes" id="UP000675881">
    <property type="component" value="Chromosome 1"/>
</dbReference>
<dbReference type="GO" id="GO:0001510">
    <property type="term" value="P:RNA methylation"/>
    <property type="evidence" value="ECO:0007669"/>
    <property type="project" value="InterPro"/>
</dbReference>
<dbReference type="CDD" id="cd02440">
    <property type="entry name" value="AdoMet_MTases"/>
    <property type="match status" value="1"/>
</dbReference>
<dbReference type="Pfam" id="PF01189">
    <property type="entry name" value="Methyltr_RsmB-F"/>
    <property type="match status" value="2"/>
</dbReference>
<accession>A0A7R8CE28</accession>
<dbReference type="PANTHER" id="PTHR22807:SF34">
    <property type="entry name" value="TRNA (CYTOSINE(72)-C(5))-METHYLTRANSFERASE NSUN6"/>
    <property type="match status" value="1"/>
</dbReference>
<evidence type="ECO:0000313" key="7">
    <source>
        <dbReference type="EMBL" id="CAF2781393.1"/>
    </source>
</evidence>
<proteinExistence type="inferred from homology"/>
<evidence type="ECO:0000256" key="1">
    <source>
        <dbReference type="ARBA" id="ARBA00022603"/>
    </source>
</evidence>
<dbReference type="GO" id="GO:0008173">
    <property type="term" value="F:RNA methyltransferase activity"/>
    <property type="evidence" value="ECO:0007669"/>
    <property type="project" value="InterPro"/>
</dbReference>
<evidence type="ECO:0000256" key="5">
    <source>
        <dbReference type="PROSITE-ProRule" id="PRU01023"/>
    </source>
</evidence>
<evidence type="ECO:0000256" key="4">
    <source>
        <dbReference type="ARBA" id="ARBA00022884"/>
    </source>
</evidence>
<feature type="domain" description="SAM-dependent MTase RsmB/NOP-type" evidence="6">
    <location>
        <begin position="423"/>
        <end position="509"/>
    </location>
</feature>
<dbReference type="EC" id="2.1.1.-" evidence="7"/>
<dbReference type="AlphaFoldDB" id="A0A7R8CE28"/>
<comment type="similarity">
    <text evidence="5">Belongs to the class I-like SAM-binding methyltransferase superfamily. RsmB/NOP family.</text>
</comment>
<reference evidence="7" key="1">
    <citation type="submission" date="2021-02" db="EMBL/GenBank/DDBJ databases">
        <authorList>
            <person name="Bekaert M."/>
        </authorList>
    </citation>
    <scope>NUCLEOTIDE SEQUENCE</scope>
    <source>
        <strain evidence="7">IoA-00</strain>
    </source>
</reference>
<organism evidence="7 8">
    <name type="scientific">Lepeophtheirus salmonis</name>
    <name type="common">Salmon louse</name>
    <name type="synonym">Caligus salmonis</name>
    <dbReference type="NCBI Taxonomy" id="72036"/>
    <lineage>
        <taxon>Eukaryota</taxon>
        <taxon>Metazoa</taxon>
        <taxon>Ecdysozoa</taxon>
        <taxon>Arthropoda</taxon>
        <taxon>Crustacea</taxon>
        <taxon>Multicrustacea</taxon>
        <taxon>Hexanauplia</taxon>
        <taxon>Copepoda</taxon>
        <taxon>Siphonostomatoida</taxon>
        <taxon>Caligidae</taxon>
        <taxon>Lepeophtheirus</taxon>
    </lineage>
</organism>
<evidence type="ECO:0000259" key="6">
    <source>
        <dbReference type="PROSITE" id="PS51686"/>
    </source>
</evidence>
<keyword evidence="1 5" id="KW-0489">Methyltransferase</keyword>
<evidence type="ECO:0000256" key="2">
    <source>
        <dbReference type="ARBA" id="ARBA00022679"/>
    </source>
</evidence>
<dbReference type="PROSITE" id="PS51686">
    <property type="entry name" value="SAM_MT_RSMB_NOP"/>
    <property type="match status" value="1"/>
</dbReference>
<evidence type="ECO:0000256" key="3">
    <source>
        <dbReference type="ARBA" id="ARBA00022691"/>
    </source>
</evidence>
<dbReference type="GO" id="GO:0003723">
    <property type="term" value="F:RNA binding"/>
    <property type="evidence" value="ECO:0007669"/>
    <property type="project" value="UniProtKB-UniRule"/>
</dbReference>
<keyword evidence="4 5" id="KW-0694">RNA-binding</keyword>
<dbReference type="SUPFAM" id="SSF53335">
    <property type="entry name" value="S-adenosyl-L-methionine-dependent methyltransferases"/>
    <property type="match status" value="1"/>
</dbReference>
<keyword evidence="2 5" id="KW-0808">Transferase</keyword>
<gene>
    <name evidence="7" type="ORF">LSAA_1499</name>
</gene>
<sequence>MEETPLSPSCSDEYLEDGLPDLVLDATTYRSSTSSLLLDEKGLLDLLNDHHYSLSTSHLEEPTSFEACSSSASYLLLDYYNDDSIHKSQVYRSYLSLLPSENPSDSNFQHINGSLSKTASEESFLEKFKSLSTGSQESVRKKVAARQIIMALDELCLDGNVSQELRKCVSAGGFKDEETLVQWLTSAPSLTTLRISKGKHNDTRDPLDVKVSLEDFILKQYRERGLTQAVPQISFWDGNNHDILKIEALDTKDSFSGVTSNGYVIVDKDGSNAPILPASNFVKIGIGKSLHSRKVIFKSIPQGVGVLMMNTPHPSLDLPQEMESSLFPQNYPSIFTVLALRLTEKERISMLDMCSSPGGKTLHASEILQGLGGYVLAVDKSTKKIETIRKNLEKYGIENVSTLVGDGRTLWQRACFRIQMKFKEMLSYPKVQKRLLDSAVGLLRPGGLLVYSTCTITLGENEDNCSWLLNKYKGILEVDITNPMLDGVGYKRFSCFDHIGFFVAAFRKKEH</sequence>
<keyword evidence="8" id="KW-1185">Reference proteome</keyword>
<dbReference type="InterPro" id="IPR029063">
    <property type="entry name" value="SAM-dependent_MTases_sf"/>
</dbReference>
<dbReference type="InterPro" id="IPR049560">
    <property type="entry name" value="MeTrfase_RsmB-F_NOP2_cat"/>
</dbReference>
<dbReference type="InterPro" id="IPR023267">
    <property type="entry name" value="RCMT"/>
</dbReference>
<dbReference type="OrthoDB" id="260824at2759"/>
<protein>
    <submittedName>
        <fullName evidence="7">NSUN6</fullName>
        <ecNumber evidence="7">2.1.1.-</ecNumber>
    </submittedName>
</protein>
<dbReference type="EMBL" id="HG994580">
    <property type="protein sequence ID" value="CAF2781393.1"/>
    <property type="molecule type" value="Genomic_DNA"/>
</dbReference>
<dbReference type="PRINTS" id="PR02008">
    <property type="entry name" value="RCMTFAMILY"/>
</dbReference>
<dbReference type="PANTHER" id="PTHR22807">
    <property type="entry name" value="NOP2 YEAST -RELATED NOL1/NOP2/FMU SUN DOMAIN-CONTAINING"/>
    <property type="match status" value="1"/>
</dbReference>
<comment type="caution">
    <text evidence="5">Lacks conserved residue(s) required for the propagation of feature annotation.</text>
</comment>
<dbReference type="InterPro" id="IPR001678">
    <property type="entry name" value="MeTrfase_RsmB-F_NOP2_dom"/>
</dbReference>
<evidence type="ECO:0000313" key="8">
    <source>
        <dbReference type="Proteomes" id="UP000675881"/>
    </source>
</evidence>
<dbReference type="Gene3D" id="3.40.50.150">
    <property type="entry name" value="Vaccinia Virus protein VP39"/>
    <property type="match status" value="2"/>
</dbReference>